<dbReference type="PROSITE" id="PS00107">
    <property type="entry name" value="PROTEIN_KINASE_ATP"/>
    <property type="match status" value="1"/>
</dbReference>
<dbReference type="PIRSF" id="PIRSF000654">
    <property type="entry name" value="Integrin-linked_kinase"/>
    <property type="match status" value="1"/>
</dbReference>
<keyword evidence="3 6" id="KW-0547">Nucleotide-binding</keyword>
<dbReference type="GO" id="GO:0005524">
    <property type="term" value="F:ATP binding"/>
    <property type="evidence" value="ECO:0007669"/>
    <property type="project" value="UniProtKB-UniRule"/>
</dbReference>
<keyword evidence="8" id="KW-0732">Signal</keyword>
<reference evidence="10 11" key="1">
    <citation type="journal article" date="2014" name="Genome Biol. Evol.">
        <title>The secreted proteins of Achlya hypogyna and Thraustotheca clavata identify the ancestral oomycete secretome and reveal gene acquisitions by horizontal gene transfer.</title>
        <authorList>
            <person name="Misner I."/>
            <person name="Blouin N."/>
            <person name="Leonard G."/>
            <person name="Richards T.A."/>
            <person name="Lane C.E."/>
        </authorList>
    </citation>
    <scope>NUCLEOTIDE SEQUENCE [LARGE SCALE GENOMIC DNA]</scope>
    <source>
        <strain evidence="10 11">ATCC 34112</strain>
    </source>
</reference>
<dbReference type="InterPro" id="IPR011009">
    <property type="entry name" value="Kinase-like_dom_sf"/>
</dbReference>
<dbReference type="PROSITE" id="PS50011">
    <property type="entry name" value="PROTEIN_KINASE_DOM"/>
    <property type="match status" value="1"/>
</dbReference>
<dbReference type="InterPro" id="IPR000719">
    <property type="entry name" value="Prot_kinase_dom"/>
</dbReference>
<dbReference type="PRINTS" id="PR00109">
    <property type="entry name" value="TYRKINASE"/>
</dbReference>
<feature type="repeat" description="ANK" evidence="5">
    <location>
        <begin position="33"/>
        <end position="65"/>
    </location>
</feature>
<evidence type="ECO:0000256" key="5">
    <source>
        <dbReference type="PROSITE-ProRule" id="PRU00023"/>
    </source>
</evidence>
<evidence type="ECO:0000256" key="6">
    <source>
        <dbReference type="PROSITE-ProRule" id="PRU10141"/>
    </source>
</evidence>
<dbReference type="SMART" id="SM00248">
    <property type="entry name" value="ANK"/>
    <property type="match status" value="3"/>
</dbReference>
<gene>
    <name evidence="10" type="ORF">THRCLA_10024</name>
</gene>
<dbReference type="Pfam" id="PF07714">
    <property type="entry name" value="PK_Tyr_Ser-Thr"/>
    <property type="match status" value="1"/>
</dbReference>
<feature type="chain" id="PRO_5012958182" evidence="8">
    <location>
        <begin position="17"/>
        <end position="392"/>
    </location>
</feature>
<sequence>MLDLLCLAASLGQADTVTLLLLSGESPDQINSEGRAPLAYAAMRGDIIIAELLLAENANINVQDKDGQTPLHLAAIHNKSPILQLLLSAHADKNIKNKTGDTPLIVAIKNGHRDVAALLHPPISIVRVAVPTIKVSCDNLLGQGSYGIVVKSDLDGVSVAIKASKPSCKHSILNEISTMSKFTSPYIMPLLSIMNETSDQPQMALPYMDQGNVRQYLDRRRSQKELTSSFSTMEIAWVVANGLLDLHQQNIIHRDVKCENIFLCSNNYIKLGDLGIAREYDVETMTQAVGTLSWIAPEVFDSGHYNVSADIYSFGVVLTELETLQLPYWDCPLKGFGLIDAIRAGKARPSLSSNTEPWLCDLTTKCLDSNPENRPTAKNIVAILHEKLNQLK</sequence>
<dbReference type="InterPro" id="IPR036770">
    <property type="entry name" value="Ankyrin_rpt-contain_sf"/>
</dbReference>
<dbReference type="PANTHER" id="PTHR44329">
    <property type="entry name" value="SERINE/THREONINE-PROTEIN KINASE TNNI3K-RELATED"/>
    <property type="match status" value="1"/>
</dbReference>
<dbReference type="Pfam" id="PF12796">
    <property type="entry name" value="Ank_2"/>
    <property type="match status" value="1"/>
</dbReference>
<keyword evidence="2 7" id="KW-0723">Serine/threonine-protein kinase</keyword>
<evidence type="ECO:0000256" key="3">
    <source>
        <dbReference type="ARBA" id="ARBA00022741"/>
    </source>
</evidence>
<dbReference type="OrthoDB" id="77197at2759"/>
<evidence type="ECO:0000259" key="9">
    <source>
        <dbReference type="PROSITE" id="PS50011"/>
    </source>
</evidence>
<feature type="binding site" evidence="6">
    <location>
        <position position="162"/>
    </location>
    <ligand>
        <name>ATP</name>
        <dbReference type="ChEBI" id="CHEBI:30616"/>
    </ligand>
</feature>
<dbReference type="Proteomes" id="UP000243217">
    <property type="component" value="Unassembled WGS sequence"/>
</dbReference>
<dbReference type="EMBL" id="JNBS01002944">
    <property type="protein sequence ID" value="OQR88920.1"/>
    <property type="molecule type" value="Genomic_DNA"/>
</dbReference>
<keyword evidence="10" id="KW-0418">Kinase</keyword>
<keyword evidence="4 6" id="KW-0067">ATP-binding</keyword>
<evidence type="ECO:0000256" key="1">
    <source>
        <dbReference type="ARBA" id="ARBA00005843"/>
    </source>
</evidence>
<dbReference type="PROSITE" id="PS00108">
    <property type="entry name" value="PROTEIN_KINASE_ST"/>
    <property type="match status" value="1"/>
</dbReference>
<keyword evidence="10" id="KW-0808">Transferase</keyword>
<feature type="signal peptide" evidence="8">
    <location>
        <begin position="1"/>
        <end position="16"/>
    </location>
</feature>
<dbReference type="InterPro" id="IPR008271">
    <property type="entry name" value="Ser/Thr_kinase_AS"/>
</dbReference>
<dbReference type="STRING" id="74557.A0A1V9YTH8"/>
<comment type="caution">
    <text evidence="10">The sequence shown here is derived from an EMBL/GenBank/DDBJ whole genome shotgun (WGS) entry which is preliminary data.</text>
</comment>
<protein>
    <submittedName>
        <fullName evidence="10">Kinase</fullName>
    </submittedName>
</protein>
<dbReference type="SUPFAM" id="SSF56112">
    <property type="entry name" value="Protein kinase-like (PK-like)"/>
    <property type="match status" value="1"/>
</dbReference>
<dbReference type="AlphaFoldDB" id="A0A1V9YTH8"/>
<dbReference type="PROSITE" id="PS50088">
    <property type="entry name" value="ANK_REPEAT"/>
    <property type="match status" value="2"/>
</dbReference>
<dbReference type="InterPro" id="IPR017441">
    <property type="entry name" value="Protein_kinase_ATP_BS"/>
</dbReference>
<dbReference type="PANTHER" id="PTHR44329:SF214">
    <property type="entry name" value="PROTEIN KINASE DOMAIN-CONTAINING PROTEIN"/>
    <property type="match status" value="1"/>
</dbReference>
<evidence type="ECO:0000313" key="11">
    <source>
        <dbReference type="Proteomes" id="UP000243217"/>
    </source>
</evidence>
<dbReference type="Gene3D" id="1.10.510.10">
    <property type="entry name" value="Transferase(Phosphotransferase) domain 1"/>
    <property type="match status" value="1"/>
</dbReference>
<dbReference type="SMART" id="SM00220">
    <property type="entry name" value="S_TKc"/>
    <property type="match status" value="1"/>
</dbReference>
<feature type="domain" description="Protein kinase" evidence="9">
    <location>
        <begin position="135"/>
        <end position="388"/>
    </location>
</feature>
<evidence type="ECO:0000313" key="10">
    <source>
        <dbReference type="EMBL" id="OQR88920.1"/>
    </source>
</evidence>
<evidence type="ECO:0000256" key="2">
    <source>
        <dbReference type="ARBA" id="ARBA00022527"/>
    </source>
</evidence>
<dbReference type="InterPro" id="IPR051681">
    <property type="entry name" value="Ser/Thr_Kinases-Pseudokinases"/>
</dbReference>
<organism evidence="10 11">
    <name type="scientific">Thraustotheca clavata</name>
    <dbReference type="NCBI Taxonomy" id="74557"/>
    <lineage>
        <taxon>Eukaryota</taxon>
        <taxon>Sar</taxon>
        <taxon>Stramenopiles</taxon>
        <taxon>Oomycota</taxon>
        <taxon>Saprolegniomycetes</taxon>
        <taxon>Saprolegniales</taxon>
        <taxon>Achlyaceae</taxon>
        <taxon>Thraustotheca</taxon>
    </lineage>
</organism>
<feature type="repeat" description="ANK" evidence="5">
    <location>
        <begin position="66"/>
        <end position="98"/>
    </location>
</feature>
<dbReference type="SUPFAM" id="SSF48403">
    <property type="entry name" value="Ankyrin repeat"/>
    <property type="match status" value="1"/>
</dbReference>
<evidence type="ECO:0000256" key="8">
    <source>
        <dbReference type="SAM" id="SignalP"/>
    </source>
</evidence>
<evidence type="ECO:0000256" key="4">
    <source>
        <dbReference type="ARBA" id="ARBA00022840"/>
    </source>
</evidence>
<dbReference type="InterPro" id="IPR001245">
    <property type="entry name" value="Ser-Thr/Tyr_kinase_cat_dom"/>
</dbReference>
<keyword evidence="5" id="KW-0040">ANK repeat</keyword>
<proteinExistence type="inferred from homology"/>
<evidence type="ECO:0000256" key="7">
    <source>
        <dbReference type="RuleBase" id="RU000304"/>
    </source>
</evidence>
<comment type="similarity">
    <text evidence="1">Belongs to the protein kinase superfamily. TKL Ser/Thr protein kinase family.</text>
</comment>
<accession>A0A1V9YTH8</accession>
<dbReference type="Gene3D" id="1.25.40.20">
    <property type="entry name" value="Ankyrin repeat-containing domain"/>
    <property type="match status" value="2"/>
</dbReference>
<name>A0A1V9YTH8_9STRA</name>
<dbReference type="PROSITE" id="PS50297">
    <property type="entry name" value="ANK_REP_REGION"/>
    <property type="match status" value="2"/>
</dbReference>
<keyword evidence="11" id="KW-1185">Reference proteome</keyword>
<dbReference type="GO" id="GO:0004674">
    <property type="term" value="F:protein serine/threonine kinase activity"/>
    <property type="evidence" value="ECO:0007669"/>
    <property type="project" value="UniProtKB-KW"/>
</dbReference>
<dbReference type="InterPro" id="IPR002110">
    <property type="entry name" value="Ankyrin_rpt"/>
</dbReference>